<sequence>MYLRNCWYVAGHAEEATVKPLGRIFLDEPVVIFRTETGTLVAMDDRCPHRLAPLHKGTVCGEQIRCPYHGLRFSPAGMCSATPSGDRPPARARLKTYPLVERHEMLWIWMGEASLADASLIPDFSRLTEDDADWLSGYLYVRGNYQLAVDNLLDLSHIEFLHPMLASPIARAHSQLEQEGDTVHFTSTLPDDKPLALALTMNPRLAPHGKTVMRERWEVPSLVFLSVEYYSATGDWYIPSGHFLTPETATTTHYFLRSGQTVDKYNAQMTEAFKSGSLHIFATEDIPMIEAQQKNIGAIDLMDHHPAILRTDAAAVRARRVLSRRIKEENSPVYTAVEAQQGQ</sequence>
<dbReference type="PROSITE" id="PS51296">
    <property type="entry name" value="RIESKE"/>
    <property type="match status" value="1"/>
</dbReference>
<dbReference type="Gene3D" id="2.102.10.10">
    <property type="entry name" value="Rieske [2Fe-2S] iron-sulphur domain"/>
    <property type="match status" value="1"/>
</dbReference>
<dbReference type="SUPFAM" id="SSF50022">
    <property type="entry name" value="ISP domain"/>
    <property type="match status" value="1"/>
</dbReference>
<keyword evidence="4" id="KW-0408">Iron</keyword>
<accession>A0A7T2S742</accession>
<feature type="domain" description="Rieske" evidence="6">
    <location>
        <begin position="7"/>
        <end position="108"/>
    </location>
</feature>
<organism evidence="7 8">
    <name type="scientific">Delftia acidovorans</name>
    <name type="common">Pseudomonas acidovorans</name>
    <name type="synonym">Comamonas acidovorans</name>
    <dbReference type="NCBI Taxonomy" id="80866"/>
    <lineage>
        <taxon>Bacteria</taxon>
        <taxon>Pseudomonadati</taxon>
        <taxon>Pseudomonadota</taxon>
        <taxon>Betaproteobacteria</taxon>
        <taxon>Burkholderiales</taxon>
        <taxon>Comamonadaceae</taxon>
        <taxon>Delftia</taxon>
    </lineage>
</organism>
<dbReference type="Gene3D" id="3.90.380.10">
    <property type="entry name" value="Naphthalene 1,2-dioxygenase Alpha Subunit, Chain A, domain 1"/>
    <property type="match status" value="1"/>
</dbReference>
<protein>
    <submittedName>
        <fullName evidence="7">Aromatic ring-hydroxylating dioxygenase subunit alpha</fullName>
    </submittedName>
</protein>
<evidence type="ECO:0000256" key="5">
    <source>
        <dbReference type="ARBA" id="ARBA00023014"/>
    </source>
</evidence>
<evidence type="ECO:0000259" key="6">
    <source>
        <dbReference type="PROSITE" id="PS51296"/>
    </source>
</evidence>
<evidence type="ECO:0000256" key="1">
    <source>
        <dbReference type="ARBA" id="ARBA00022714"/>
    </source>
</evidence>
<dbReference type="InterPro" id="IPR036922">
    <property type="entry name" value="Rieske_2Fe-2S_sf"/>
</dbReference>
<dbReference type="AlphaFoldDB" id="A0A7T2S742"/>
<evidence type="ECO:0000256" key="4">
    <source>
        <dbReference type="ARBA" id="ARBA00023004"/>
    </source>
</evidence>
<dbReference type="EMBL" id="CP065668">
    <property type="protein sequence ID" value="QPS10104.1"/>
    <property type="molecule type" value="Genomic_DNA"/>
</dbReference>
<evidence type="ECO:0000313" key="7">
    <source>
        <dbReference type="EMBL" id="QPS10104.1"/>
    </source>
</evidence>
<dbReference type="GO" id="GO:0046872">
    <property type="term" value="F:metal ion binding"/>
    <property type="evidence" value="ECO:0007669"/>
    <property type="project" value="UniProtKB-KW"/>
</dbReference>
<dbReference type="SUPFAM" id="SSF55961">
    <property type="entry name" value="Bet v1-like"/>
    <property type="match status" value="1"/>
</dbReference>
<dbReference type="InterPro" id="IPR017941">
    <property type="entry name" value="Rieske_2Fe-2S"/>
</dbReference>
<dbReference type="PANTHER" id="PTHR21266:SF60">
    <property type="entry name" value="3-KETOSTEROID-9-ALPHA-MONOOXYGENASE, OXYGENASE COMPONENT"/>
    <property type="match status" value="1"/>
</dbReference>
<keyword evidence="7" id="KW-0223">Dioxygenase</keyword>
<dbReference type="Pfam" id="PF00355">
    <property type="entry name" value="Rieske"/>
    <property type="match status" value="1"/>
</dbReference>
<evidence type="ECO:0000256" key="3">
    <source>
        <dbReference type="ARBA" id="ARBA00023002"/>
    </source>
</evidence>
<evidence type="ECO:0000313" key="8">
    <source>
        <dbReference type="Proteomes" id="UP000594778"/>
    </source>
</evidence>
<keyword evidence="2" id="KW-0479">Metal-binding</keyword>
<dbReference type="Proteomes" id="UP000594778">
    <property type="component" value="Chromosome"/>
</dbReference>
<dbReference type="InterPro" id="IPR044043">
    <property type="entry name" value="VanA_C_cat"/>
</dbReference>
<dbReference type="GO" id="GO:0051537">
    <property type="term" value="F:2 iron, 2 sulfur cluster binding"/>
    <property type="evidence" value="ECO:0007669"/>
    <property type="project" value="UniProtKB-KW"/>
</dbReference>
<keyword evidence="1" id="KW-0001">2Fe-2S</keyword>
<dbReference type="RefSeq" id="WP_197956748.1">
    <property type="nucleotide sequence ID" value="NZ_CP065668.1"/>
</dbReference>
<dbReference type="PANTHER" id="PTHR21266">
    <property type="entry name" value="IRON-SULFUR DOMAIN CONTAINING PROTEIN"/>
    <property type="match status" value="1"/>
</dbReference>
<keyword evidence="3" id="KW-0560">Oxidoreductase</keyword>
<reference evidence="7 8" key="1">
    <citation type="submission" date="2020-12" db="EMBL/GenBank/DDBJ databases">
        <title>FDA dAtabase for Regulatory Grade micrObial Sequences (FDA-ARGOS): Supporting development and validation of Infectious Disease Dx tests.</title>
        <authorList>
            <person name="Sproer C."/>
            <person name="Gronow S."/>
            <person name="Severitt S."/>
            <person name="Schroder I."/>
            <person name="Tallon L."/>
            <person name="Sadzewicz L."/>
            <person name="Zhao X."/>
            <person name="Boylan J."/>
            <person name="Ott S."/>
            <person name="Bowen H."/>
            <person name="Vavikolanu K."/>
            <person name="Mehta A."/>
            <person name="Aluvathingal J."/>
            <person name="Nadendla S."/>
            <person name="Lowell S."/>
            <person name="Myers T."/>
            <person name="Yan Y."/>
            <person name="Sichtig H."/>
        </authorList>
    </citation>
    <scope>NUCLEOTIDE SEQUENCE [LARGE SCALE GENOMIC DNA]</scope>
    <source>
        <strain evidence="7 8">FDAARGOS_909</strain>
    </source>
</reference>
<keyword evidence="5" id="KW-0411">Iron-sulfur</keyword>
<dbReference type="GO" id="GO:0051213">
    <property type="term" value="F:dioxygenase activity"/>
    <property type="evidence" value="ECO:0007669"/>
    <property type="project" value="UniProtKB-KW"/>
</dbReference>
<name>A0A7T2S742_DELAC</name>
<evidence type="ECO:0000256" key="2">
    <source>
        <dbReference type="ARBA" id="ARBA00022723"/>
    </source>
</evidence>
<dbReference type="Pfam" id="PF19112">
    <property type="entry name" value="VanA_C"/>
    <property type="match status" value="1"/>
</dbReference>
<dbReference type="InterPro" id="IPR050584">
    <property type="entry name" value="Cholesterol_7-desaturase"/>
</dbReference>
<proteinExistence type="predicted"/>
<gene>
    <name evidence="7" type="ORF">I6G66_08930</name>
</gene>